<dbReference type="GO" id="GO:0016765">
    <property type="term" value="F:transferase activity, transferring alkyl or aryl (other than methyl) groups"/>
    <property type="evidence" value="ECO:0007669"/>
    <property type="project" value="InterPro"/>
</dbReference>
<feature type="transmembrane region" description="Helical" evidence="5">
    <location>
        <begin position="157"/>
        <end position="177"/>
    </location>
</feature>
<dbReference type="InterPro" id="IPR044878">
    <property type="entry name" value="UbiA_sf"/>
</dbReference>
<evidence type="ECO:0000256" key="1">
    <source>
        <dbReference type="ARBA" id="ARBA00004141"/>
    </source>
</evidence>
<protein>
    <submittedName>
        <fullName evidence="6">UbiA family prenyltransferase</fullName>
    </submittedName>
</protein>
<evidence type="ECO:0000256" key="5">
    <source>
        <dbReference type="SAM" id="Phobius"/>
    </source>
</evidence>
<comment type="subcellular location">
    <subcellularLocation>
        <location evidence="1">Membrane</location>
        <topology evidence="1">Multi-pass membrane protein</topology>
    </subcellularLocation>
</comment>
<dbReference type="InterPro" id="IPR000537">
    <property type="entry name" value="UbiA_prenyltransferase"/>
</dbReference>
<feature type="transmembrane region" description="Helical" evidence="5">
    <location>
        <begin position="131"/>
        <end position="151"/>
    </location>
</feature>
<keyword evidence="2 5" id="KW-0812">Transmembrane</keyword>
<keyword evidence="3 5" id="KW-1133">Transmembrane helix</keyword>
<dbReference type="AlphaFoldDB" id="A0AAU4JYQ3"/>
<evidence type="ECO:0000256" key="4">
    <source>
        <dbReference type="ARBA" id="ARBA00023136"/>
    </source>
</evidence>
<reference evidence="6 7" key="1">
    <citation type="submission" date="2022-10" db="EMBL/GenBank/DDBJ databases">
        <title>The complete genomes of actinobacterial strains from the NBC collection.</title>
        <authorList>
            <person name="Joergensen T.S."/>
            <person name="Alvarez Arevalo M."/>
            <person name="Sterndorff E.B."/>
            <person name="Faurdal D."/>
            <person name="Vuksanovic O."/>
            <person name="Mourched A.-S."/>
            <person name="Charusanti P."/>
            <person name="Shaw S."/>
            <person name="Blin K."/>
            <person name="Weber T."/>
        </authorList>
    </citation>
    <scope>NUCLEOTIDE SEQUENCE [LARGE SCALE GENOMIC DNA]</scope>
    <source>
        <strain evidence="6 7">NBC_00319</strain>
    </source>
</reference>
<evidence type="ECO:0000313" key="7">
    <source>
        <dbReference type="Proteomes" id="UP001432128"/>
    </source>
</evidence>
<feature type="transmembrane region" description="Helical" evidence="5">
    <location>
        <begin position="34"/>
        <end position="53"/>
    </location>
</feature>
<feature type="transmembrane region" description="Helical" evidence="5">
    <location>
        <begin position="198"/>
        <end position="216"/>
    </location>
</feature>
<dbReference type="KEGG" id="whr:OG579_14535"/>
<keyword evidence="4 5" id="KW-0472">Membrane</keyword>
<dbReference type="GO" id="GO:0016020">
    <property type="term" value="C:membrane"/>
    <property type="evidence" value="ECO:0007669"/>
    <property type="project" value="UniProtKB-SubCell"/>
</dbReference>
<sequence length="264" mass="26836">MVNVVALARAGHLPPALAVTTLSTILAATGDVAPAIVVALAVAVLSGQLVVGWTNDLIDRDTDMAVHRTDKPLVVGTVTRQAVVTATIVAAVVCIVASLLCGVAAGTVHLVAGVGAALAYNLGVKRTIFSWVPYLLAFGSVPIAVGLASRTGDLPPAWVVAMAALLGVGAHLLNVFPDLDDDAVTGMSGLPHRLGHRRIPAIAAALLVGATVIGVVATQRGSWQWVVLGVVVVVAAVCTRAPGRAPFYATMLIAGIDLAIIVIR</sequence>
<name>A0AAU4JYQ3_9NOCA</name>
<dbReference type="Gene3D" id="1.10.357.140">
    <property type="entry name" value="UbiA prenyltransferase"/>
    <property type="match status" value="1"/>
</dbReference>
<evidence type="ECO:0000313" key="6">
    <source>
        <dbReference type="EMBL" id="WUM18939.1"/>
    </source>
</evidence>
<proteinExistence type="predicted"/>
<dbReference type="Proteomes" id="UP001432128">
    <property type="component" value="Chromosome"/>
</dbReference>
<accession>A0AAU4JYQ3</accession>
<dbReference type="RefSeq" id="WP_328856510.1">
    <property type="nucleotide sequence ID" value="NZ_CP108021.1"/>
</dbReference>
<organism evidence="6 7">
    <name type="scientific">Williamsia herbipolensis</name>
    <dbReference type="NCBI Taxonomy" id="1603258"/>
    <lineage>
        <taxon>Bacteria</taxon>
        <taxon>Bacillati</taxon>
        <taxon>Actinomycetota</taxon>
        <taxon>Actinomycetes</taxon>
        <taxon>Mycobacteriales</taxon>
        <taxon>Nocardiaceae</taxon>
        <taxon>Williamsia</taxon>
    </lineage>
</organism>
<dbReference type="EMBL" id="CP108021">
    <property type="protein sequence ID" value="WUM18939.1"/>
    <property type="molecule type" value="Genomic_DNA"/>
</dbReference>
<feature type="transmembrane region" description="Helical" evidence="5">
    <location>
        <begin position="245"/>
        <end position="263"/>
    </location>
</feature>
<gene>
    <name evidence="6" type="ORF">OG579_14535</name>
</gene>
<feature type="transmembrane region" description="Helical" evidence="5">
    <location>
        <begin position="222"/>
        <end position="238"/>
    </location>
</feature>
<keyword evidence="7" id="KW-1185">Reference proteome</keyword>
<evidence type="ECO:0000256" key="3">
    <source>
        <dbReference type="ARBA" id="ARBA00022989"/>
    </source>
</evidence>
<evidence type="ECO:0000256" key="2">
    <source>
        <dbReference type="ARBA" id="ARBA00022692"/>
    </source>
</evidence>
<dbReference type="Pfam" id="PF01040">
    <property type="entry name" value="UbiA"/>
    <property type="match status" value="1"/>
</dbReference>